<evidence type="ECO:0000256" key="7">
    <source>
        <dbReference type="PIRSR" id="PIRSR601765-1"/>
    </source>
</evidence>
<dbReference type="Pfam" id="PF00484">
    <property type="entry name" value="Pro_CA"/>
    <property type="match status" value="1"/>
</dbReference>
<evidence type="ECO:0000313" key="9">
    <source>
        <dbReference type="EMBL" id="GAX79814.1"/>
    </source>
</evidence>
<evidence type="ECO:0000256" key="2">
    <source>
        <dbReference type="ARBA" id="ARBA00012925"/>
    </source>
</evidence>
<dbReference type="AlphaFoldDB" id="A0A250X9R4"/>
<proteinExistence type="inferred from homology"/>
<dbReference type="EC" id="4.2.1.1" evidence="2 8"/>
<dbReference type="SMR" id="A0A250X9R4"/>
<gene>
    <name evidence="9" type="ORF">CEUSTIGMA_g7254.t1</name>
</gene>
<dbReference type="GO" id="GO:0004089">
    <property type="term" value="F:carbonate dehydratase activity"/>
    <property type="evidence" value="ECO:0007669"/>
    <property type="project" value="UniProtKB-UniRule"/>
</dbReference>
<dbReference type="SMART" id="SM00947">
    <property type="entry name" value="Pro_CA"/>
    <property type="match status" value="1"/>
</dbReference>
<dbReference type="GO" id="GO:0008270">
    <property type="term" value="F:zinc ion binding"/>
    <property type="evidence" value="ECO:0007669"/>
    <property type="project" value="UniProtKB-UniRule"/>
</dbReference>
<comment type="caution">
    <text evidence="9">The sequence shown here is derived from an EMBL/GenBank/DDBJ whole genome shotgun (WGS) entry which is preliminary data.</text>
</comment>
<dbReference type="Proteomes" id="UP000232323">
    <property type="component" value="Unassembled WGS sequence"/>
</dbReference>
<dbReference type="InterPro" id="IPR036874">
    <property type="entry name" value="Carbonic_anhydrase_sf"/>
</dbReference>
<accession>A0A250X9R4</accession>
<reference evidence="9 10" key="1">
    <citation type="submission" date="2017-08" db="EMBL/GenBank/DDBJ databases">
        <title>Acidophilic green algal genome provides insights into adaptation to an acidic environment.</title>
        <authorList>
            <person name="Hirooka S."/>
            <person name="Hirose Y."/>
            <person name="Kanesaki Y."/>
            <person name="Higuchi S."/>
            <person name="Fujiwara T."/>
            <person name="Onuma R."/>
            <person name="Era A."/>
            <person name="Ohbayashi R."/>
            <person name="Uzuka A."/>
            <person name="Nozaki H."/>
            <person name="Yoshikawa H."/>
            <person name="Miyagishima S.Y."/>
        </authorList>
    </citation>
    <scope>NUCLEOTIDE SEQUENCE [LARGE SCALE GENOMIC DNA]</scope>
    <source>
        <strain evidence="9 10">NIES-2499</strain>
    </source>
</reference>
<keyword evidence="3 7" id="KW-0479">Metal-binding</keyword>
<organism evidence="9 10">
    <name type="scientific">Chlamydomonas eustigma</name>
    <dbReference type="NCBI Taxonomy" id="1157962"/>
    <lineage>
        <taxon>Eukaryota</taxon>
        <taxon>Viridiplantae</taxon>
        <taxon>Chlorophyta</taxon>
        <taxon>core chlorophytes</taxon>
        <taxon>Chlorophyceae</taxon>
        <taxon>CS clade</taxon>
        <taxon>Chlamydomonadales</taxon>
        <taxon>Chlamydomonadaceae</taxon>
        <taxon>Chlamydomonas</taxon>
    </lineage>
</organism>
<dbReference type="InterPro" id="IPR001765">
    <property type="entry name" value="Carbonic_anhydrase"/>
</dbReference>
<dbReference type="PANTHER" id="PTHR11002">
    <property type="entry name" value="CARBONIC ANHYDRASE"/>
    <property type="match status" value="1"/>
</dbReference>
<dbReference type="OrthoDB" id="10248475at2759"/>
<evidence type="ECO:0000256" key="5">
    <source>
        <dbReference type="ARBA" id="ARBA00023239"/>
    </source>
</evidence>
<evidence type="ECO:0000256" key="8">
    <source>
        <dbReference type="RuleBase" id="RU003956"/>
    </source>
</evidence>
<dbReference type="Gene3D" id="3.40.1050.10">
    <property type="entry name" value="Carbonic anhydrase"/>
    <property type="match status" value="1"/>
</dbReference>
<protein>
    <recommendedName>
        <fullName evidence="2 8">Carbonic anhydrase</fullName>
        <ecNumber evidence="2 8">4.2.1.1</ecNumber>
    </recommendedName>
    <alternativeName>
        <fullName evidence="8">Carbonate dehydratase</fullName>
    </alternativeName>
</protein>
<keyword evidence="5 8" id="KW-0456">Lyase</keyword>
<sequence>MVSFLPALRTDLNVMSCMEFAVAELKVKVIICCGHYGCGAVKGALKLPIKAQGFVNCWINDIRECRDQHHDELKALSPEGQLDRLCELNVMRQTFHVCTSPVVQNAWDKGQDLAVYGVIYSLKDGLLRKLVGPMNRHNVCLDVREYKERMKLKEGVLPSLIPDLVSSIGSDGNDSKDKDMQRSNTTDLIDMISKHADWS</sequence>
<evidence type="ECO:0000256" key="3">
    <source>
        <dbReference type="ARBA" id="ARBA00022723"/>
    </source>
</evidence>
<comment type="similarity">
    <text evidence="1 8">Belongs to the beta-class carbonic anhydrase family.</text>
</comment>
<comment type="catalytic activity">
    <reaction evidence="6 8">
        <text>hydrogencarbonate + H(+) = CO2 + H2O</text>
        <dbReference type="Rhea" id="RHEA:10748"/>
        <dbReference type="ChEBI" id="CHEBI:15377"/>
        <dbReference type="ChEBI" id="CHEBI:15378"/>
        <dbReference type="ChEBI" id="CHEBI:16526"/>
        <dbReference type="ChEBI" id="CHEBI:17544"/>
        <dbReference type="EC" id="4.2.1.1"/>
    </reaction>
</comment>
<name>A0A250X9R4_9CHLO</name>
<evidence type="ECO:0000313" key="10">
    <source>
        <dbReference type="Proteomes" id="UP000232323"/>
    </source>
</evidence>
<comment type="function">
    <text evidence="8">Reversible hydration of carbon dioxide.</text>
</comment>
<evidence type="ECO:0000256" key="4">
    <source>
        <dbReference type="ARBA" id="ARBA00022833"/>
    </source>
</evidence>
<dbReference type="SUPFAM" id="SSF53056">
    <property type="entry name" value="beta-carbonic anhydrase, cab"/>
    <property type="match status" value="1"/>
</dbReference>
<dbReference type="STRING" id="1157962.A0A250X9R4"/>
<dbReference type="PANTHER" id="PTHR11002:SF76">
    <property type="entry name" value="CARBONIC ANHYDRASE"/>
    <property type="match status" value="1"/>
</dbReference>
<keyword evidence="10" id="KW-1185">Reference proteome</keyword>
<keyword evidence="4 7" id="KW-0862">Zinc</keyword>
<dbReference type="EMBL" id="BEGY01000046">
    <property type="protein sequence ID" value="GAX79814.1"/>
    <property type="molecule type" value="Genomic_DNA"/>
</dbReference>
<evidence type="ECO:0000256" key="1">
    <source>
        <dbReference type="ARBA" id="ARBA00006217"/>
    </source>
</evidence>
<comment type="cofactor">
    <cofactor evidence="7">
        <name>Zn(2+)</name>
        <dbReference type="ChEBI" id="CHEBI:29105"/>
    </cofactor>
    <text evidence="7">Binds 1 zinc ion per subunit.</text>
</comment>
<feature type="binding site" evidence="7">
    <location>
        <position position="38"/>
    </location>
    <ligand>
        <name>Zn(2+)</name>
        <dbReference type="ChEBI" id="CHEBI:29105"/>
    </ligand>
</feature>
<evidence type="ECO:0000256" key="6">
    <source>
        <dbReference type="ARBA" id="ARBA00048348"/>
    </source>
</evidence>
<feature type="binding site" evidence="7">
    <location>
        <position position="35"/>
    </location>
    <ligand>
        <name>Zn(2+)</name>
        <dbReference type="ChEBI" id="CHEBI:29105"/>
    </ligand>
</feature>